<evidence type="ECO:0000313" key="1">
    <source>
        <dbReference type="EMBL" id="KAK1278286.1"/>
    </source>
</evidence>
<keyword evidence="2" id="KW-1185">Reference proteome</keyword>
<accession>A0AAV9BPN9</accession>
<comment type="caution">
    <text evidence="1">The sequence shown here is derived from an EMBL/GenBank/DDBJ whole genome shotgun (WGS) entry which is preliminary data.</text>
</comment>
<name>A0AAV9BPN9_ACOGR</name>
<dbReference type="Proteomes" id="UP001179952">
    <property type="component" value="Unassembled WGS sequence"/>
</dbReference>
<reference evidence="1" key="2">
    <citation type="submission" date="2023-06" db="EMBL/GenBank/DDBJ databases">
        <authorList>
            <person name="Ma L."/>
            <person name="Liu K.-W."/>
            <person name="Li Z."/>
            <person name="Hsiao Y.-Y."/>
            <person name="Qi Y."/>
            <person name="Fu T."/>
            <person name="Tang G."/>
            <person name="Zhang D."/>
            <person name="Sun W.-H."/>
            <person name="Liu D.-K."/>
            <person name="Li Y."/>
            <person name="Chen G.-Z."/>
            <person name="Liu X.-D."/>
            <person name="Liao X.-Y."/>
            <person name="Jiang Y.-T."/>
            <person name="Yu X."/>
            <person name="Hao Y."/>
            <person name="Huang J."/>
            <person name="Zhao X.-W."/>
            <person name="Ke S."/>
            <person name="Chen Y.-Y."/>
            <person name="Wu W.-L."/>
            <person name="Hsu J.-L."/>
            <person name="Lin Y.-F."/>
            <person name="Huang M.-D."/>
            <person name="Li C.-Y."/>
            <person name="Huang L."/>
            <person name="Wang Z.-W."/>
            <person name="Zhao X."/>
            <person name="Zhong W.-Y."/>
            <person name="Peng D.-H."/>
            <person name="Ahmad S."/>
            <person name="Lan S."/>
            <person name="Zhang J.-S."/>
            <person name="Tsai W.-C."/>
            <person name="Van De Peer Y."/>
            <person name="Liu Z.-J."/>
        </authorList>
    </citation>
    <scope>NUCLEOTIDE SEQUENCE</scope>
    <source>
        <strain evidence="1">SCP</strain>
        <tissue evidence="1">Leaves</tissue>
    </source>
</reference>
<sequence>MGYGFPSLFFTLTLRFSLQTTPARLRPLLIQALAGAQDVRLVDGTLHIDPG</sequence>
<gene>
    <name evidence="1" type="ORF">QJS04_geneDACA024268</name>
</gene>
<proteinExistence type="predicted"/>
<protein>
    <submittedName>
        <fullName evidence="1">Uncharacterized protein</fullName>
    </submittedName>
</protein>
<reference evidence="1" key="1">
    <citation type="journal article" date="2023" name="Nat. Commun.">
        <title>Diploid and tetraploid genomes of Acorus and the evolution of monocots.</title>
        <authorList>
            <person name="Ma L."/>
            <person name="Liu K.W."/>
            <person name="Li Z."/>
            <person name="Hsiao Y.Y."/>
            <person name="Qi Y."/>
            <person name="Fu T."/>
            <person name="Tang G.D."/>
            <person name="Zhang D."/>
            <person name="Sun W.H."/>
            <person name="Liu D.K."/>
            <person name="Li Y."/>
            <person name="Chen G.Z."/>
            <person name="Liu X.D."/>
            <person name="Liao X.Y."/>
            <person name="Jiang Y.T."/>
            <person name="Yu X."/>
            <person name="Hao Y."/>
            <person name="Huang J."/>
            <person name="Zhao X.W."/>
            <person name="Ke S."/>
            <person name="Chen Y.Y."/>
            <person name="Wu W.L."/>
            <person name="Hsu J.L."/>
            <person name="Lin Y.F."/>
            <person name="Huang M.D."/>
            <person name="Li C.Y."/>
            <person name="Huang L."/>
            <person name="Wang Z.W."/>
            <person name="Zhao X."/>
            <person name="Zhong W.Y."/>
            <person name="Peng D.H."/>
            <person name="Ahmad S."/>
            <person name="Lan S."/>
            <person name="Zhang J.S."/>
            <person name="Tsai W.C."/>
            <person name="Van de Peer Y."/>
            <person name="Liu Z.J."/>
        </authorList>
    </citation>
    <scope>NUCLEOTIDE SEQUENCE</scope>
    <source>
        <strain evidence="1">SCP</strain>
    </source>
</reference>
<evidence type="ECO:0000313" key="2">
    <source>
        <dbReference type="Proteomes" id="UP001179952"/>
    </source>
</evidence>
<organism evidence="1 2">
    <name type="scientific">Acorus gramineus</name>
    <name type="common">Dwarf sweet flag</name>
    <dbReference type="NCBI Taxonomy" id="55184"/>
    <lineage>
        <taxon>Eukaryota</taxon>
        <taxon>Viridiplantae</taxon>
        <taxon>Streptophyta</taxon>
        <taxon>Embryophyta</taxon>
        <taxon>Tracheophyta</taxon>
        <taxon>Spermatophyta</taxon>
        <taxon>Magnoliopsida</taxon>
        <taxon>Liliopsida</taxon>
        <taxon>Acoraceae</taxon>
        <taxon>Acorus</taxon>
    </lineage>
</organism>
<dbReference type="EMBL" id="JAUJYN010000002">
    <property type="protein sequence ID" value="KAK1278286.1"/>
    <property type="molecule type" value="Genomic_DNA"/>
</dbReference>
<dbReference type="AlphaFoldDB" id="A0AAV9BPN9"/>